<sequence>MSLVSIPEASKWASDFLDKEVLPTNISYLVQYGKVRKHGENGSTMVDLAEYFISGYKDAKIRLCVI</sequence>
<protein>
    <submittedName>
        <fullName evidence="1">Uncharacterized protein</fullName>
    </submittedName>
</protein>
<accession>A0A2H0KA04</accession>
<dbReference type="EMBL" id="PCVG01000082">
    <property type="protein sequence ID" value="PIQ68076.1"/>
    <property type="molecule type" value="Genomic_DNA"/>
</dbReference>
<gene>
    <name evidence="1" type="ORF">COV91_06030</name>
</gene>
<reference evidence="1 2" key="1">
    <citation type="submission" date="2017-09" db="EMBL/GenBank/DDBJ databases">
        <title>Depth-based differentiation of microbial function through sediment-hosted aquifers and enrichment of novel symbionts in the deep terrestrial subsurface.</title>
        <authorList>
            <person name="Probst A.J."/>
            <person name="Ladd B."/>
            <person name="Jarett J.K."/>
            <person name="Geller-Mcgrath D.E."/>
            <person name="Sieber C.M."/>
            <person name="Emerson J.B."/>
            <person name="Anantharaman K."/>
            <person name="Thomas B.C."/>
            <person name="Malmstrom R."/>
            <person name="Stieglmeier M."/>
            <person name="Klingl A."/>
            <person name="Woyke T."/>
            <person name="Ryan C.M."/>
            <person name="Banfield J.F."/>
        </authorList>
    </citation>
    <scope>NUCLEOTIDE SEQUENCE [LARGE SCALE GENOMIC DNA]</scope>
    <source>
        <strain evidence="1">CG11_big_fil_rev_8_21_14_0_20_46_11</strain>
    </source>
</reference>
<comment type="caution">
    <text evidence="1">The sequence shown here is derived from an EMBL/GenBank/DDBJ whole genome shotgun (WGS) entry which is preliminary data.</text>
</comment>
<dbReference type="AlphaFoldDB" id="A0A2H0KA04"/>
<name>A0A2H0KA04_9BACT</name>
<dbReference type="Proteomes" id="UP000229342">
    <property type="component" value="Unassembled WGS sequence"/>
</dbReference>
<proteinExistence type="predicted"/>
<evidence type="ECO:0000313" key="2">
    <source>
        <dbReference type="Proteomes" id="UP000229342"/>
    </source>
</evidence>
<organism evidence="1 2">
    <name type="scientific">Candidatus Taylorbacteria bacterium CG11_big_fil_rev_8_21_14_0_20_46_11</name>
    <dbReference type="NCBI Taxonomy" id="1975025"/>
    <lineage>
        <taxon>Bacteria</taxon>
        <taxon>Candidatus Tayloriibacteriota</taxon>
    </lineage>
</organism>
<evidence type="ECO:0000313" key="1">
    <source>
        <dbReference type="EMBL" id="PIQ68076.1"/>
    </source>
</evidence>